<name>A0A835D3L2_TETSI</name>
<sequence>MLSMAIQPGVNSAYAHSFTQKFGFKPFKALIFVSPNASSLCISKDIEFKNRLSKREARLSTSAAAAEAFVEEVFTHDSTSPTPQESQPIEGKEERPFVIALRNLTWTRANVKNNLIFIKNARRRRTRLAKDLNRGKLDWNATGKDLCSHEIPMEN</sequence>
<keyword evidence="2" id="KW-1185">Reference proteome</keyword>
<comment type="caution">
    <text evidence="1">The sequence shown here is derived from an EMBL/GenBank/DDBJ whole genome shotgun (WGS) entry which is preliminary data.</text>
</comment>
<organism evidence="1 2">
    <name type="scientific">Tetracentron sinense</name>
    <name type="common">Spur-leaf</name>
    <dbReference type="NCBI Taxonomy" id="13715"/>
    <lineage>
        <taxon>Eukaryota</taxon>
        <taxon>Viridiplantae</taxon>
        <taxon>Streptophyta</taxon>
        <taxon>Embryophyta</taxon>
        <taxon>Tracheophyta</taxon>
        <taxon>Spermatophyta</taxon>
        <taxon>Magnoliopsida</taxon>
        <taxon>Trochodendrales</taxon>
        <taxon>Trochodendraceae</taxon>
        <taxon>Tetracentron</taxon>
    </lineage>
</organism>
<dbReference type="EMBL" id="JABCRI010000022">
    <property type="protein sequence ID" value="KAF8379168.1"/>
    <property type="molecule type" value="Genomic_DNA"/>
</dbReference>
<accession>A0A835D3L2</accession>
<reference evidence="1 2" key="1">
    <citation type="submission" date="2020-04" db="EMBL/GenBank/DDBJ databases">
        <title>Plant Genome Project.</title>
        <authorList>
            <person name="Zhang R.-G."/>
        </authorList>
    </citation>
    <scope>NUCLEOTIDE SEQUENCE [LARGE SCALE GENOMIC DNA]</scope>
    <source>
        <strain evidence="1">YNK0</strain>
        <tissue evidence="1">Leaf</tissue>
    </source>
</reference>
<evidence type="ECO:0000313" key="2">
    <source>
        <dbReference type="Proteomes" id="UP000655225"/>
    </source>
</evidence>
<proteinExistence type="predicted"/>
<dbReference type="AlphaFoldDB" id="A0A835D3L2"/>
<gene>
    <name evidence="1" type="ORF">HHK36_028597</name>
</gene>
<dbReference type="Proteomes" id="UP000655225">
    <property type="component" value="Unassembled WGS sequence"/>
</dbReference>
<evidence type="ECO:0000313" key="1">
    <source>
        <dbReference type="EMBL" id="KAF8379168.1"/>
    </source>
</evidence>
<protein>
    <submittedName>
        <fullName evidence="1">Uncharacterized protein</fullName>
    </submittedName>
</protein>